<feature type="domain" description="Acyl-CoA dehydrogenase/oxidase C-terminal" evidence="12">
    <location>
        <begin position="248"/>
        <end position="387"/>
    </location>
</feature>
<evidence type="ECO:0000256" key="6">
    <source>
        <dbReference type="ARBA" id="ARBA00023002"/>
    </source>
</evidence>
<dbReference type="PANTHER" id="PTHR42807:SF1">
    <property type="entry name" value="GLUTARYL-COA DEHYDROGENASE, MITOCHONDRIAL"/>
    <property type="match status" value="1"/>
</dbReference>
<dbReference type="Pfam" id="PF00441">
    <property type="entry name" value="Acyl-CoA_dh_1"/>
    <property type="match status" value="1"/>
</dbReference>
<reference evidence="15 16" key="1">
    <citation type="submission" date="2023-03" db="EMBL/GenBank/DDBJ databases">
        <authorList>
            <person name="Kaur S."/>
            <person name="Espinosa-Saiz D."/>
            <person name="Velazquez E."/>
            <person name="Menendez E."/>
            <person name="diCenzo G.C."/>
        </authorList>
    </citation>
    <scope>NUCLEOTIDE SEQUENCE [LARGE SCALE GENOMIC DNA]</scope>
    <source>
        <strain evidence="15 16">LMG 27395</strain>
    </source>
</reference>
<dbReference type="Gene3D" id="2.40.110.10">
    <property type="entry name" value="Butyryl-CoA Dehydrogenase, subunit A, domain 2"/>
    <property type="match status" value="1"/>
</dbReference>
<dbReference type="SUPFAM" id="SSF47203">
    <property type="entry name" value="Acyl-CoA dehydrogenase C-terminal domain-like"/>
    <property type="match status" value="1"/>
</dbReference>
<dbReference type="CDD" id="cd01151">
    <property type="entry name" value="GCD"/>
    <property type="match status" value="1"/>
</dbReference>
<keyword evidence="3 11" id="KW-0285">Flavoprotein</keyword>
<organism evidence="15 16">
    <name type="scientific">Sinorhizobium numidicum</name>
    <dbReference type="NCBI Taxonomy" id="680248"/>
    <lineage>
        <taxon>Bacteria</taxon>
        <taxon>Pseudomonadati</taxon>
        <taxon>Pseudomonadota</taxon>
        <taxon>Alphaproteobacteria</taxon>
        <taxon>Hyphomicrobiales</taxon>
        <taxon>Rhizobiaceae</taxon>
        <taxon>Sinorhizobium/Ensifer group</taxon>
        <taxon>Sinorhizobium</taxon>
    </lineage>
</organism>
<evidence type="ECO:0000259" key="12">
    <source>
        <dbReference type="Pfam" id="PF00441"/>
    </source>
</evidence>
<dbReference type="InterPro" id="IPR013786">
    <property type="entry name" value="AcylCoA_DH/ox_N"/>
</dbReference>
<feature type="domain" description="Acyl-CoA oxidase/dehydrogenase middle" evidence="13">
    <location>
        <begin position="136"/>
        <end position="229"/>
    </location>
</feature>
<evidence type="ECO:0000256" key="10">
    <source>
        <dbReference type="ARBA" id="ARBA00049493"/>
    </source>
</evidence>
<dbReference type="Gene3D" id="1.20.140.10">
    <property type="entry name" value="Butyryl-CoA Dehydrogenase, subunit A, domain 3"/>
    <property type="match status" value="1"/>
</dbReference>
<comment type="cofactor">
    <cofactor evidence="1 11">
        <name>FAD</name>
        <dbReference type="ChEBI" id="CHEBI:57692"/>
    </cofactor>
</comment>
<accession>A0ABY8CRN5</accession>
<dbReference type="Proteomes" id="UP001235547">
    <property type="component" value="Chromosome 2"/>
</dbReference>
<evidence type="ECO:0000256" key="3">
    <source>
        <dbReference type="ARBA" id="ARBA00022630"/>
    </source>
</evidence>
<keyword evidence="16" id="KW-1185">Reference proteome</keyword>
<dbReference type="SUPFAM" id="SSF56645">
    <property type="entry name" value="Acyl-CoA dehydrogenase NM domain-like"/>
    <property type="match status" value="1"/>
</dbReference>
<comment type="pathway">
    <text evidence="7">Amino-acid metabolism; lysine degradation.</text>
</comment>
<name>A0ABY8CRN5_9HYPH</name>
<dbReference type="PROSITE" id="PS00073">
    <property type="entry name" value="ACYL_COA_DH_2"/>
    <property type="match status" value="1"/>
</dbReference>
<dbReference type="InterPro" id="IPR006089">
    <property type="entry name" value="Acyl-CoA_DH_CS"/>
</dbReference>
<dbReference type="InterPro" id="IPR046373">
    <property type="entry name" value="Acyl-CoA_Oxase/DH_mid-dom_sf"/>
</dbReference>
<evidence type="ECO:0000256" key="9">
    <source>
        <dbReference type="ARBA" id="ARBA00039033"/>
    </source>
</evidence>
<evidence type="ECO:0000259" key="14">
    <source>
        <dbReference type="Pfam" id="PF02771"/>
    </source>
</evidence>
<evidence type="ECO:0000256" key="4">
    <source>
        <dbReference type="ARBA" id="ARBA00022827"/>
    </source>
</evidence>
<keyword evidence="4 11" id="KW-0274">FAD</keyword>
<dbReference type="InterPro" id="IPR036250">
    <property type="entry name" value="AcylCo_DH-like_C"/>
</dbReference>
<dbReference type="Pfam" id="PF02771">
    <property type="entry name" value="Acyl-CoA_dh_N"/>
    <property type="match status" value="1"/>
</dbReference>
<sequence>MAAKTQFQWDDPFLLEDQLSEDERMIRDTARAYAQEKLQPRVIEAYREEKTDPKIFREMGDLGLLGVTVPESYGGVGASYVAYGLVAREIERVDSGYRSMMSVQSSLVIYPILAYGSEQQKRKYLPKLISGEWIGCFGLTEPDAGSDPGGMKTRAVKTNGGYRLIGSKMWISNAPLADVFIVWAKSEEHGNAIRGFVLEKGLKGLSAPKIAGKLSLRASITGEIVLDNVELGDEALLPDVEGLKGPFGCLNRARYGISWGALGAAEFCWHAARQYGLDRKQFNRPLAQTQLFQKKLADMQTEIALGLQGSLRVGRLMDEGRVAPEMISIVKRNNCGKALDIARMARDMHGGNGISEEYQVMRHMLNLETVNTYEGTHDVHALILGRAQTGLQAFF</sequence>
<dbReference type="Gene3D" id="1.10.540.10">
    <property type="entry name" value="Acyl-CoA dehydrogenase/oxidase, N-terminal domain"/>
    <property type="match status" value="1"/>
</dbReference>
<dbReference type="InterPro" id="IPR009100">
    <property type="entry name" value="AcylCoA_DH/oxidase_NM_dom_sf"/>
</dbReference>
<evidence type="ECO:0000256" key="8">
    <source>
        <dbReference type="ARBA" id="ARBA00037927"/>
    </source>
</evidence>
<evidence type="ECO:0000256" key="1">
    <source>
        <dbReference type="ARBA" id="ARBA00001974"/>
    </source>
</evidence>
<comment type="pathway">
    <text evidence="8">Amino-acid metabolism; tryptophan metabolism.</text>
</comment>
<dbReference type="Pfam" id="PF02770">
    <property type="entry name" value="Acyl-CoA_dh_M"/>
    <property type="match status" value="1"/>
</dbReference>
<comment type="similarity">
    <text evidence="2 11">Belongs to the acyl-CoA dehydrogenase family.</text>
</comment>
<evidence type="ECO:0000313" key="16">
    <source>
        <dbReference type="Proteomes" id="UP001235547"/>
    </source>
</evidence>
<evidence type="ECO:0000256" key="2">
    <source>
        <dbReference type="ARBA" id="ARBA00009347"/>
    </source>
</evidence>
<dbReference type="InterPro" id="IPR009075">
    <property type="entry name" value="AcylCo_DH/oxidase_C"/>
</dbReference>
<gene>
    <name evidence="15" type="ORF">PYH38_000716</name>
</gene>
<dbReference type="RefSeq" id="WP_280732058.1">
    <property type="nucleotide sequence ID" value="NZ_CP120367.1"/>
</dbReference>
<evidence type="ECO:0000313" key="15">
    <source>
        <dbReference type="EMBL" id="WEX81314.1"/>
    </source>
</evidence>
<evidence type="ECO:0000259" key="13">
    <source>
        <dbReference type="Pfam" id="PF02770"/>
    </source>
</evidence>
<keyword evidence="5" id="KW-0809">Transit peptide</keyword>
<dbReference type="PROSITE" id="PS00072">
    <property type="entry name" value="ACYL_COA_DH_1"/>
    <property type="match status" value="1"/>
</dbReference>
<comment type="catalytic activity">
    <reaction evidence="10">
        <text>glutaryl-CoA + oxidized [electron-transfer flavoprotein] + 2 H(+) = (2E)-butenoyl-CoA + reduced [electron-transfer flavoprotein] + CO2</text>
        <dbReference type="Rhea" id="RHEA:13389"/>
        <dbReference type="Rhea" id="RHEA-COMP:10685"/>
        <dbReference type="Rhea" id="RHEA-COMP:10686"/>
        <dbReference type="ChEBI" id="CHEBI:15378"/>
        <dbReference type="ChEBI" id="CHEBI:16526"/>
        <dbReference type="ChEBI" id="CHEBI:57332"/>
        <dbReference type="ChEBI" id="CHEBI:57378"/>
        <dbReference type="ChEBI" id="CHEBI:57692"/>
        <dbReference type="ChEBI" id="CHEBI:58307"/>
        <dbReference type="EC" id="1.3.8.6"/>
    </reaction>
</comment>
<keyword evidence="6 11" id="KW-0560">Oxidoreductase</keyword>
<dbReference type="EMBL" id="CP120370">
    <property type="protein sequence ID" value="WEX81314.1"/>
    <property type="molecule type" value="Genomic_DNA"/>
</dbReference>
<evidence type="ECO:0000256" key="11">
    <source>
        <dbReference type="RuleBase" id="RU362125"/>
    </source>
</evidence>
<protein>
    <recommendedName>
        <fullName evidence="9">glutaryl-CoA dehydrogenase (ETF)</fullName>
        <ecNumber evidence="9">1.3.8.6</ecNumber>
    </recommendedName>
</protein>
<proteinExistence type="inferred from homology"/>
<evidence type="ECO:0000256" key="5">
    <source>
        <dbReference type="ARBA" id="ARBA00022946"/>
    </source>
</evidence>
<dbReference type="PANTHER" id="PTHR42807">
    <property type="entry name" value="GLUTARYL-COA DEHYDROGENASE, MITOCHONDRIAL"/>
    <property type="match status" value="1"/>
</dbReference>
<dbReference type="InterPro" id="IPR037069">
    <property type="entry name" value="AcylCoA_DH/ox_N_sf"/>
</dbReference>
<feature type="domain" description="Acyl-CoA dehydrogenase/oxidase N-terminal" evidence="14">
    <location>
        <begin position="20"/>
        <end position="132"/>
    </location>
</feature>
<dbReference type="EC" id="1.3.8.6" evidence="9"/>
<evidence type="ECO:0000256" key="7">
    <source>
        <dbReference type="ARBA" id="ARBA00037899"/>
    </source>
</evidence>
<dbReference type="InterPro" id="IPR052033">
    <property type="entry name" value="Glutaryl-CoA_DH_mitochondrial"/>
</dbReference>
<dbReference type="InterPro" id="IPR006091">
    <property type="entry name" value="Acyl-CoA_Oxase/DH_mid-dom"/>
</dbReference>